<evidence type="ECO:0000259" key="3">
    <source>
        <dbReference type="Pfam" id="PF25087"/>
    </source>
</evidence>
<dbReference type="AlphaFoldDB" id="A0A851GAC1"/>
<feature type="domain" description="Mannose-1-phosphate guanyltransferase C-terminal" evidence="3">
    <location>
        <begin position="139"/>
        <end position="211"/>
    </location>
</feature>
<dbReference type="GO" id="GO:0016779">
    <property type="term" value="F:nucleotidyltransferase activity"/>
    <property type="evidence" value="ECO:0007669"/>
    <property type="project" value="UniProtKB-ARBA"/>
</dbReference>
<dbReference type="GO" id="GO:0016746">
    <property type="term" value="F:acyltransferase activity"/>
    <property type="evidence" value="ECO:0007669"/>
    <property type="project" value="UniProtKB-KW"/>
</dbReference>
<keyword evidence="1" id="KW-0808">Transferase</keyword>
<protein>
    <recommendedName>
        <fullName evidence="3">Mannose-1-phosphate guanyltransferase C-terminal domain-containing protein</fullName>
    </recommendedName>
</protein>
<reference evidence="4 5" key="1">
    <citation type="submission" date="2020-07" db="EMBL/GenBank/DDBJ databases">
        <title>Roseicoccus Jingziensis gen. nov., sp. nov., isolated from coastal seawater.</title>
        <authorList>
            <person name="Feng X."/>
        </authorList>
    </citation>
    <scope>NUCLEOTIDE SEQUENCE [LARGE SCALE GENOMIC DNA]</scope>
    <source>
        <strain evidence="4 5">N1E253</strain>
    </source>
</reference>
<dbReference type="SUPFAM" id="SSF51161">
    <property type="entry name" value="Trimeric LpxA-like enzymes"/>
    <property type="match status" value="1"/>
</dbReference>
<gene>
    <name evidence="4" type="ORF">HW115_03000</name>
</gene>
<evidence type="ECO:0000256" key="1">
    <source>
        <dbReference type="ARBA" id="ARBA00022679"/>
    </source>
</evidence>
<dbReference type="InterPro" id="IPR011004">
    <property type="entry name" value="Trimer_LpxA-like_sf"/>
</dbReference>
<evidence type="ECO:0000313" key="5">
    <source>
        <dbReference type="Proteomes" id="UP000557872"/>
    </source>
</evidence>
<keyword evidence="5" id="KW-1185">Reference proteome</keyword>
<organism evidence="4 5">
    <name type="scientific">Oceaniferula marina</name>
    <dbReference type="NCBI Taxonomy" id="2748318"/>
    <lineage>
        <taxon>Bacteria</taxon>
        <taxon>Pseudomonadati</taxon>
        <taxon>Verrucomicrobiota</taxon>
        <taxon>Verrucomicrobiia</taxon>
        <taxon>Verrucomicrobiales</taxon>
        <taxon>Verrucomicrobiaceae</taxon>
        <taxon>Oceaniferula</taxon>
    </lineage>
</organism>
<comment type="caution">
    <text evidence="4">The sequence shown here is derived from an EMBL/GenBank/DDBJ whole genome shotgun (WGS) entry which is preliminary data.</text>
</comment>
<evidence type="ECO:0000256" key="2">
    <source>
        <dbReference type="ARBA" id="ARBA00023315"/>
    </source>
</evidence>
<dbReference type="Proteomes" id="UP000557872">
    <property type="component" value="Unassembled WGS sequence"/>
</dbReference>
<dbReference type="InterPro" id="IPR050065">
    <property type="entry name" value="GlmU-like"/>
</dbReference>
<sequence length="288" mass="30822">MANHPLKELIATDLLQAGFDLVPNDQATPMTVHLPLDHWISVKALCLLARSEIPSCLKDKRGDLVAWKGGDTPDACTGSLVTEAACFRIRYPWDFLQLNEEVLAVVNNSEIYGDVSPLAQIDGHLHLGEGSVILPGVYIEGNVIIGRNCRIGPNAHIRGNTSIADHCEIGNAVEVKNSVVYAHTKIKHLSFVCDSVIGAHVNLGAGVIIGNDRHDGTNHRSKVNGSLVDTGRTRFGSIIGDGAKVGMNTSIYPGRKIGAGRVIRPNTIIDNDLMPSGGAAMARNGYQI</sequence>
<dbReference type="Gene3D" id="2.160.10.10">
    <property type="entry name" value="Hexapeptide repeat proteins"/>
    <property type="match status" value="1"/>
</dbReference>
<dbReference type="EMBL" id="JACBAZ010000001">
    <property type="protein sequence ID" value="NWK54563.1"/>
    <property type="molecule type" value="Genomic_DNA"/>
</dbReference>
<accession>A0A851GAC1</accession>
<dbReference type="RefSeq" id="WP_319609254.1">
    <property type="nucleotide sequence ID" value="NZ_JACBAZ010000001.1"/>
</dbReference>
<dbReference type="Pfam" id="PF25087">
    <property type="entry name" value="GMPPB_C"/>
    <property type="match status" value="1"/>
</dbReference>
<dbReference type="InterPro" id="IPR056729">
    <property type="entry name" value="GMPPB_C"/>
</dbReference>
<evidence type="ECO:0000313" key="4">
    <source>
        <dbReference type="EMBL" id="NWK54563.1"/>
    </source>
</evidence>
<dbReference type="PANTHER" id="PTHR43584:SF8">
    <property type="entry name" value="N-ACETYLMURAMATE ALPHA-1-PHOSPHATE URIDYLYLTRANSFERASE"/>
    <property type="match status" value="1"/>
</dbReference>
<dbReference type="PANTHER" id="PTHR43584">
    <property type="entry name" value="NUCLEOTIDYL TRANSFERASE"/>
    <property type="match status" value="1"/>
</dbReference>
<name>A0A851GAC1_9BACT</name>
<keyword evidence="2" id="KW-0012">Acyltransferase</keyword>
<proteinExistence type="predicted"/>